<keyword evidence="9 11" id="KW-0057">Aromatic amino acid biosynthesis</keyword>
<dbReference type="SUPFAM" id="SSF52540">
    <property type="entry name" value="P-loop containing nucleoside triphosphate hydrolases"/>
    <property type="match status" value="1"/>
</dbReference>
<comment type="pathway">
    <text evidence="1 11">Metabolic intermediate biosynthesis; chorismate biosynthesis; chorismate from D-erythrose 4-phosphate and phosphoenolpyruvate: step 5/7.</text>
</comment>
<comment type="caution">
    <text evidence="12">The sequence shown here is derived from an EMBL/GenBank/DDBJ whole genome shotgun (WGS) entry which is preliminary data.</text>
</comment>
<dbReference type="GO" id="GO:0004765">
    <property type="term" value="F:shikimate kinase activity"/>
    <property type="evidence" value="ECO:0007669"/>
    <property type="project" value="UniProtKB-UniRule"/>
</dbReference>
<comment type="subunit">
    <text evidence="11">Monomer.</text>
</comment>
<evidence type="ECO:0000256" key="6">
    <source>
        <dbReference type="ARBA" id="ARBA00022741"/>
    </source>
</evidence>
<feature type="binding site" evidence="11">
    <location>
        <position position="16"/>
    </location>
    <ligand>
        <name>Mg(2+)</name>
        <dbReference type="ChEBI" id="CHEBI:18420"/>
    </ligand>
</feature>
<dbReference type="GO" id="GO:0008652">
    <property type="term" value="P:amino acid biosynthetic process"/>
    <property type="evidence" value="ECO:0007669"/>
    <property type="project" value="UniProtKB-KW"/>
</dbReference>
<dbReference type="EMBL" id="JADEYC010000005">
    <property type="protein sequence ID" value="MBE9373407.1"/>
    <property type="molecule type" value="Genomic_DNA"/>
</dbReference>
<keyword evidence="6 11" id="KW-0547">Nucleotide-binding</keyword>
<reference evidence="12" key="1">
    <citation type="submission" date="2020-10" db="EMBL/GenBank/DDBJ databases">
        <title>Diversity and distribution of actinomycetes associated with coral in the coast of Hainan.</title>
        <authorList>
            <person name="Li F."/>
        </authorList>
    </citation>
    <scope>NUCLEOTIDE SEQUENCE</scope>
    <source>
        <strain evidence="12">HNM0983</strain>
    </source>
</reference>
<feature type="binding site" evidence="11">
    <location>
        <position position="136"/>
    </location>
    <ligand>
        <name>substrate</name>
    </ligand>
</feature>
<evidence type="ECO:0000256" key="5">
    <source>
        <dbReference type="ARBA" id="ARBA00022679"/>
    </source>
</evidence>
<protein>
    <recommendedName>
        <fullName evidence="3 11">Shikimate kinase</fullName>
        <shortName evidence="11">SK</shortName>
        <ecNumber evidence="3 11">2.7.1.71</ecNumber>
    </recommendedName>
</protein>
<proteinExistence type="inferred from homology"/>
<keyword evidence="11" id="KW-0479">Metal-binding</keyword>
<dbReference type="CDD" id="cd00464">
    <property type="entry name" value="SK"/>
    <property type="match status" value="1"/>
</dbReference>
<feature type="binding site" evidence="11">
    <location>
        <position position="117"/>
    </location>
    <ligand>
        <name>ATP</name>
        <dbReference type="ChEBI" id="CHEBI:30616"/>
    </ligand>
</feature>
<dbReference type="InterPro" id="IPR027417">
    <property type="entry name" value="P-loop_NTPase"/>
</dbReference>
<comment type="caution">
    <text evidence="11">Lacks conserved residue(s) required for the propagation of feature annotation.</text>
</comment>
<dbReference type="RefSeq" id="WP_193926855.1">
    <property type="nucleotide sequence ID" value="NZ_JADEYC010000005.1"/>
</dbReference>
<sequence>MAPRAVLVGPPGAGKSTIGRLLAERLGVPFRDTDEDIAGTAGKTIAEIFTEDGESAFRELEERVIATALDEHAGVLALGGGAVLSERTRQRLAGHPVVFLSVGLGEGAKRVGLSTARPLLAGVNPRATFKALLDERLPVYRGVAVVEIATDGVEPDDIADQVVQQLAAGAPRSTGGN</sequence>
<dbReference type="HAMAP" id="MF_00109">
    <property type="entry name" value="Shikimate_kinase"/>
    <property type="match status" value="1"/>
</dbReference>
<keyword evidence="11" id="KW-0963">Cytoplasm</keyword>
<comment type="function">
    <text evidence="11">Catalyzes the specific phosphorylation of the 3-hydroxyl group of shikimic acid using ATP as a cosubstrate.</text>
</comment>
<feature type="binding site" evidence="11">
    <location>
        <position position="58"/>
    </location>
    <ligand>
        <name>substrate</name>
    </ligand>
</feature>
<keyword evidence="7 11" id="KW-0418">Kinase</keyword>
<keyword evidence="8 11" id="KW-0067">ATP-binding</keyword>
<dbReference type="InterPro" id="IPR031322">
    <property type="entry name" value="Shikimate/glucono_kinase"/>
</dbReference>
<dbReference type="GO" id="GO:0000287">
    <property type="term" value="F:magnesium ion binding"/>
    <property type="evidence" value="ECO:0007669"/>
    <property type="project" value="UniProtKB-UniRule"/>
</dbReference>
<evidence type="ECO:0000256" key="11">
    <source>
        <dbReference type="HAMAP-Rule" id="MF_00109"/>
    </source>
</evidence>
<dbReference type="GO" id="GO:0009423">
    <property type="term" value="P:chorismate biosynthetic process"/>
    <property type="evidence" value="ECO:0007669"/>
    <property type="project" value="UniProtKB-UniRule"/>
</dbReference>
<evidence type="ECO:0000256" key="7">
    <source>
        <dbReference type="ARBA" id="ARBA00022777"/>
    </source>
</evidence>
<dbReference type="EC" id="2.7.1.71" evidence="3 11"/>
<evidence type="ECO:0000313" key="12">
    <source>
        <dbReference type="EMBL" id="MBE9373407.1"/>
    </source>
</evidence>
<feature type="binding site" evidence="11">
    <location>
        <position position="34"/>
    </location>
    <ligand>
        <name>substrate</name>
    </ligand>
</feature>
<name>A0A929B9A3_9PSEU</name>
<dbReference type="InterPro" id="IPR023000">
    <property type="entry name" value="Shikimate_kinase_CS"/>
</dbReference>
<evidence type="ECO:0000256" key="10">
    <source>
        <dbReference type="ARBA" id="ARBA00048567"/>
    </source>
</evidence>
<comment type="catalytic activity">
    <reaction evidence="10 11">
        <text>shikimate + ATP = 3-phosphoshikimate + ADP + H(+)</text>
        <dbReference type="Rhea" id="RHEA:13121"/>
        <dbReference type="ChEBI" id="CHEBI:15378"/>
        <dbReference type="ChEBI" id="CHEBI:30616"/>
        <dbReference type="ChEBI" id="CHEBI:36208"/>
        <dbReference type="ChEBI" id="CHEBI:145989"/>
        <dbReference type="ChEBI" id="CHEBI:456216"/>
        <dbReference type="EC" id="2.7.1.71"/>
    </reaction>
</comment>
<comment type="subcellular location">
    <subcellularLocation>
        <location evidence="11">Cytoplasm</location>
    </subcellularLocation>
</comment>
<keyword evidence="4 11" id="KW-0028">Amino-acid biosynthesis</keyword>
<dbReference type="Gene3D" id="3.40.50.300">
    <property type="entry name" value="P-loop containing nucleotide triphosphate hydrolases"/>
    <property type="match status" value="1"/>
</dbReference>
<dbReference type="GO" id="GO:0009073">
    <property type="term" value="P:aromatic amino acid family biosynthetic process"/>
    <property type="evidence" value="ECO:0007669"/>
    <property type="project" value="UniProtKB-KW"/>
</dbReference>
<dbReference type="Pfam" id="PF01202">
    <property type="entry name" value="SKI"/>
    <property type="match status" value="1"/>
</dbReference>
<evidence type="ECO:0000256" key="9">
    <source>
        <dbReference type="ARBA" id="ARBA00023141"/>
    </source>
</evidence>
<dbReference type="PANTHER" id="PTHR21087">
    <property type="entry name" value="SHIKIMATE KINASE"/>
    <property type="match status" value="1"/>
</dbReference>
<dbReference type="PRINTS" id="PR01100">
    <property type="entry name" value="SHIKIMTKNASE"/>
</dbReference>
<dbReference type="PANTHER" id="PTHR21087:SF16">
    <property type="entry name" value="SHIKIMATE KINASE 1, CHLOROPLASTIC"/>
    <property type="match status" value="1"/>
</dbReference>
<organism evidence="12 13">
    <name type="scientific">Saccharopolyspora montiporae</name>
    <dbReference type="NCBI Taxonomy" id="2781240"/>
    <lineage>
        <taxon>Bacteria</taxon>
        <taxon>Bacillati</taxon>
        <taxon>Actinomycetota</taxon>
        <taxon>Actinomycetes</taxon>
        <taxon>Pseudonocardiales</taxon>
        <taxon>Pseudonocardiaceae</taxon>
        <taxon>Saccharopolyspora</taxon>
    </lineage>
</organism>
<dbReference type="InterPro" id="IPR000623">
    <property type="entry name" value="Shikimate_kinase/TSH1"/>
</dbReference>
<dbReference type="GO" id="GO:0005524">
    <property type="term" value="F:ATP binding"/>
    <property type="evidence" value="ECO:0007669"/>
    <property type="project" value="UniProtKB-UniRule"/>
</dbReference>
<keyword evidence="13" id="KW-1185">Reference proteome</keyword>
<accession>A0A929B9A3</accession>
<dbReference type="Proteomes" id="UP000598360">
    <property type="component" value="Unassembled WGS sequence"/>
</dbReference>
<feature type="binding site" evidence="11">
    <location>
        <position position="80"/>
    </location>
    <ligand>
        <name>substrate</name>
    </ligand>
</feature>
<comment type="cofactor">
    <cofactor evidence="11">
        <name>Mg(2+)</name>
        <dbReference type="ChEBI" id="CHEBI:18420"/>
    </cofactor>
    <text evidence="11">Binds 1 Mg(2+) ion per subunit.</text>
</comment>
<dbReference type="AlphaFoldDB" id="A0A929B9A3"/>
<evidence type="ECO:0000256" key="8">
    <source>
        <dbReference type="ARBA" id="ARBA00022840"/>
    </source>
</evidence>
<evidence type="ECO:0000256" key="4">
    <source>
        <dbReference type="ARBA" id="ARBA00022605"/>
    </source>
</evidence>
<comment type="similarity">
    <text evidence="2 11">Belongs to the shikimate kinase family.</text>
</comment>
<keyword evidence="5 11" id="KW-0808">Transferase</keyword>
<dbReference type="PROSITE" id="PS01128">
    <property type="entry name" value="SHIKIMATE_KINASE"/>
    <property type="match status" value="1"/>
</dbReference>
<keyword evidence="11" id="KW-0460">Magnesium</keyword>
<evidence type="ECO:0000256" key="1">
    <source>
        <dbReference type="ARBA" id="ARBA00004842"/>
    </source>
</evidence>
<gene>
    <name evidence="11" type="primary">aroK</name>
    <name evidence="12" type="ORF">IQ251_02995</name>
</gene>
<evidence type="ECO:0000256" key="2">
    <source>
        <dbReference type="ARBA" id="ARBA00006997"/>
    </source>
</evidence>
<evidence type="ECO:0000313" key="13">
    <source>
        <dbReference type="Proteomes" id="UP000598360"/>
    </source>
</evidence>
<evidence type="ECO:0000256" key="3">
    <source>
        <dbReference type="ARBA" id="ARBA00012154"/>
    </source>
</evidence>
<feature type="binding site" evidence="11">
    <location>
        <begin position="12"/>
        <end position="17"/>
    </location>
    <ligand>
        <name>ATP</name>
        <dbReference type="ChEBI" id="CHEBI:30616"/>
    </ligand>
</feature>
<dbReference type="GO" id="GO:0005829">
    <property type="term" value="C:cytosol"/>
    <property type="evidence" value="ECO:0007669"/>
    <property type="project" value="TreeGrafter"/>
</dbReference>